<evidence type="ECO:0000256" key="11">
    <source>
        <dbReference type="ARBA" id="ARBA00023306"/>
    </source>
</evidence>
<dbReference type="InterPro" id="IPR034085">
    <property type="entry name" value="TOG"/>
</dbReference>
<dbReference type="InterPro" id="IPR048491">
    <property type="entry name" value="XMAP215_CLASP_TOG"/>
</dbReference>
<keyword evidence="6" id="KW-0132">Cell division</keyword>
<feature type="compositionally biased region" description="Basic and acidic residues" evidence="15">
    <location>
        <begin position="1410"/>
        <end position="1421"/>
    </location>
</feature>
<dbReference type="FunFam" id="1.25.10.10:FF:000052">
    <property type="entry name" value="Cytoskeleton associated protein 5"/>
    <property type="match status" value="1"/>
</dbReference>
<evidence type="ECO:0000313" key="17">
    <source>
        <dbReference type="Ensembl" id="ENSSTUP00000063644.1"/>
    </source>
</evidence>
<keyword evidence="11" id="KW-0131">Cell cycle</keyword>
<evidence type="ECO:0000256" key="6">
    <source>
        <dbReference type="ARBA" id="ARBA00022618"/>
    </source>
</evidence>
<dbReference type="SUPFAM" id="SSF48371">
    <property type="entry name" value="ARM repeat"/>
    <property type="match status" value="3"/>
</dbReference>
<dbReference type="GO" id="GO:0046785">
    <property type="term" value="P:microtubule polymerization"/>
    <property type="evidence" value="ECO:0007669"/>
    <property type="project" value="InterPro"/>
</dbReference>
<feature type="domain" description="TOG" evidence="16">
    <location>
        <begin position="269"/>
        <end position="503"/>
    </location>
</feature>
<feature type="domain" description="TOG" evidence="16">
    <location>
        <begin position="551"/>
        <end position="783"/>
    </location>
</feature>
<comment type="subcellular location">
    <subcellularLocation>
        <location evidence="2">Chromosome</location>
        <location evidence="2">Centromere</location>
        <location evidence="2">Kinetochore</location>
    </subcellularLocation>
    <subcellularLocation>
        <location evidence="1">Cytoplasm</location>
        <location evidence="1">Cytoskeleton</location>
        <location evidence="1">Microtubule organizing center</location>
        <location evidence="1">Centrosome</location>
    </subcellularLocation>
    <subcellularLocation>
        <location evidence="3">Cytoplasm</location>
        <location evidence="3">Cytoskeleton</location>
        <location evidence="3">Spindle pole</location>
    </subcellularLocation>
</comment>
<feature type="region of interest" description="Disordered" evidence="15">
    <location>
        <begin position="776"/>
        <end position="816"/>
    </location>
</feature>
<feature type="compositionally biased region" description="Basic and acidic residues" evidence="15">
    <location>
        <begin position="1916"/>
        <end position="1930"/>
    </location>
</feature>
<keyword evidence="10" id="KW-0206">Cytoskeleton</keyword>
<evidence type="ECO:0000256" key="3">
    <source>
        <dbReference type="ARBA" id="ARBA00004647"/>
    </source>
</evidence>
<gene>
    <name evidence="17" type="primary">CKAP5</name>
    <name evidence="17" type="synonym">LOC115152347</name>
</gene>
<dbReference type="GeneTree" id="ENSGT00390000014757"/>
<feature type="region of interest" description="Disordered" evidence="15">
    <location>
        <begin position="1883"/>
        <end position="1930"/>
    </location>
</feature>
<feature type="compositionally biased region" description="Polar residues" evidence="15">
    <location>
        <begin position="1804"/>
        <end position="1817"/>
    </location>
</feature>
<reference evidence="17" key="1">
    <citation type="submission" date="2025-08" db="UniProtKB">
        <authorList>
            <consortium name="Ensembl"/>
        </authorList>
    </citation>
    <scope>IDENTIFICATION</scope>
</reference>
<feature type="compositionally biased region" description="Low complexity" evidence="15">
    <location>
        <begin position="1398"/>
        <end position="1409"/>
    </location>
</feature>
<proteinExistence type="inferred from homology"/>
<feature type="compositionally biased region" description="Acidic residues" evidence="15">
    <location>
        <begin position="795"/>
        <end position="808"/>
    </location>
</feature>
<feature type="region of interest" description="Disordered" evidence="15">
    <location>
        <begin position="1712"/>
        <end position="1731"/>
    </location>
</feature>
<keyword evidence="7" id="KW-0677">Repeat</keyword>
<evidence type="ECO:0000256" key="14">
    <source>
        <dbReference type="PROSITE-ProRule" id="PRU00103"/>
    </source>
</evidence>
<feature type="domain" description="TOG" evidence="16">
    <location>
        <begin position="1162"/>
        <end position="1401"/>
    </location>
</feature>
<dbReference type="FunFam" id="1.25.10.10:FF:000063">
    <property type="entry name" value="Putative cytoskeleton-associated protein 5"/>
    <property type="match status" value="1"/>
</dbReference>
<dbReference type="FunFam" id="1.25.10.10:FF:000050">
    <property type="entry name" value="Cytoskeleton-associated protein 5 isoform X1"/>
    <property type="match status" value="1"/>
</dbReference>
<dbReference type="GO" id="GO:0000922">
    <property type="term" value="C:spindle pole"/>
    <property type="evidence" value="ECO:0007669"/>
    <property type="project" value="UniProtKB-SubCell"/>
</dbReference>
<dbReference type="PROSITE" id="PS50077">
    <property type="entry name" value="HEAT_REPEAT"/>
    <property type="match status" value="1"/>
</dbReference>
<evidence type="ECO:0000256" key="2">
    <source>
        <dbReference type="ARBA" id="ARBA00004629"/>
    </source>
</evidence>
<name>A0A674AWG8_SALTR</name>
<dbReference type="InterPro" id="IPR016024">
    <property type="entry name" value="ARM-type_fold"/>
</dbReference>
<feature type="domain" description="TOG" evidence="16">
    <location>
        <begin position="1"/>
        <end position="227"/>
    </location>
</feature>
<feature type="compositionally biased region" description="Acidic residues" evidence="15">
    <location>
        <begin position="251"/>
        <end position="261"/>
    </location>
</feature>
<keyword evidence="8" id="KW-0498">Mitosis</keyword>
<evidence type="ECO:0000256" key="9">
    <source>
        <dbReference type="ARBA" id="ARBA00022838"/>
    </source>
</evidence>
<dbReference type="GO" id="GO:0000776">
    <property type="term" value="C:kinetochore"/>
    <property type="evidence" value="ECO:0007669"/>
    <property type="project" value="UniProtKB-KW"/>
</dbReference>
<feature type="region of interest" description="Disordered" evidence="15">
    <location>
        <begin position="1796"/>
        <end position="1817"/>
    </location>
</feature>
<reference evidence="17" key="2">
    <citation type="submission" date="2025-09" db="UniProtKB">
        <authorList>
            <consortium name="Ensembl"/>
        </authorList>
    </citation>
    <scope>IDENTIFICATION</scope>
</reference>
<dbReference type="Proteomes" id="UP000472277">
    <property type="component" value="Chromosome 17"/>
</dbReference>
<dbReference type="GO" id="GO:0061863">
    <property type="term" value="F:microtubule plus end polymerase"/>
    <property type="evidence" value="ECO:0007669"/>
    <property type="project" value="InterPro"/>
</dbReference>
<keyword evidence="12" id="KW-0137">Centromere</keyword>
<accession>A0A674AWG8</accession>
<feature type="repeat" description="HEAT" evidence="14">
    <location>
        <begin position="440"/>
        <end position="478"/>
    </location>
</feature>
<evidence type="ECO:0000256" key="13">
    <source>
        <dbReference type="ARBA" id="ARBA00025722"/>
    </source>
</evidence>
<evidence type="ECO:0000256" key="4">
    <source>
        <dbReference type="ARBA" id="ARBA00022454"/>
    </source>
</evidence>
<organism evidence="17 18">
    <name type="scientific">Salmo trutta</name>
    <name type="common">Brown trout</name>
    <dbReference type="NCBI Taxonomy" id="8032"/>
    <lineage>
        <taxon>Eukaryota</taxon>
        <taxon>Metazoa</taxon>
        <taxon>Chordata</taxon>
        <taxon>Craniata</taxon>
        <taxon>Vertebrata</taxon>
        <taxon>Euteleostomi</taxon>
        <taxon>Actinopterygii</taxon>
        <taxon>Neopterygii</taxon>
        <taxon>Teleostei</taxon>
        <taxon>Protacanthopterygii</taxon>
        <taxon>Salmoniformes</taxon>
        <taxon>Salmonidae</taxon>
        <taxon>Salmoninae</taxon>
        <taxon>Salmo</taxon>
    </lineage>
</organism>
<dbReference type="InterPro" id="IPR011989">
    <property type="entry name" value="ARM-like"/>
</dbReference>
<evidence type="ECO:0000256" key="8">
    <source>
        <dbReference type="ARBA" id="ARBA00022776"/>
    </source>
</evidence>
<sequence length="1930" mass="215361">MGDDSEWMKLPIDQKCEHKVWKARLNGYEEALKLFNRIEDEKSPEWGKYLGLLKKFVTDSNAVAQLKGLEAALAYIKNAHVAGKTSGEVVSGVVSKVFNQPKARAKELGSDICLMYMEIERAEVVQDELIKGLDNKNPKIVVTCIETLRKALSEFGSKIITLKPVVKVLPKQFESREKAVRDEAKLLAVEIYKWIRDALRPPLQGINSVQLKELEEEWVKLPTTAPKQSRFLRSQQALKAKFEQQQAAGGDEADGDNDDEPAPQVDPYELLEAVEILSKLPKDFYDKIEAKKWQERKEALEAVEILAKNPKLENGDFGDLVRALRKVIGKDANVMLVTLAAKCVAGLAAGLRKKFGTYAGHVVPTILEKFKEKKPQVVLALQEAIDAIFLTTTLQNISEDVLGVMENKNPSIKQQASLFLARSFCHCTQATLPKSMLKAFCPAFLKQVNDSAPEVRDAAYEALGTAMKVVGEKAVNPFLADLDKLKLDKVRIAISISIIVINISVFSLSSIYSMSLSLVSLGGPPKKGKPASAPSAKGKKCPETKEFVETELSIEVCEERSAAVLPASCMQLLDSANWKERLASMEEFQKAVEQMDKSEMPCQALVRMLAKKPGWKETNFQVMQMKLHIVGLIAQKGSFSKTSAFVVLDGLVDKIGDVKCGGKAKEGLTATAEACSLPWTAEQVVSMVFAQKNPKNQAETLNWLANAMKEFGFAGINVKGFINNVKTALGATNPAVRTAAITLLGVMYLYMGAPLRMFFEDEKPALLKQIDDEFEKMQGQSPPTAFRGAKKGGAEEDGEEADEQEEDGGGAPDVMDLLPRTDISDKITQDMVDKIGDKNWKIRKEGLDEVAAVISEAKFIQPSIGELPMALKGRLNDSNKILVQQTLTILQQIAVAMGPALKQHVKNLGMPIITVLGDGKTNVRAAAMTTLQAWVEQTGMKDWLEGEDLSEELKRENPFLRQEVLGWLAEKLPTMRTVPSDLMLCVPYLYSCLEDRNGDVRKKAQDALPIFMMHLGYEKMLKATGKLKPASKEPVSALLEKARAVMPAKLAPPPGKAGAAKSISGGAPALPVALYLVMMLFLCFLSCSDVSVLSCKPPHFSPLSRCQGVLGKKALVTKATAKDEEDRSGVIFILVPNGKEQRIKEEKGLKVLKWNFQTPRDEYVDQLKTQMSTCFARWLQDELFHASDFQRQVKAIGVMGERMEDELEGTVSCLDLILKWFTLRFFETNSTVLMKVLEYLKLLFPTLSRENYHLNEYEASSFIPYLILKVGESKDVVRKDVRAILTMLCKVYPASKVFPFLMDGTKSKNSKQRAECLEELGCLIENYGMNVCQPTPAKSLKEIAVHIGDRDNSVRNAALNTVLAVYNVCGDQVYKLIGNLSEKEMSMLEERVKRSAKKTPAAAPPSARQAAERERPQREHPSNPNATFMRKPAHQARAQNAIREHSHPSIPKEFQLDLDMIENDHTRVSELPDLVQHKLDELLEPITMPEPKIRSVSPHFDDLHNSTASTINFVISQVASGDINTSIQALAQLFSMESLARESSMGVLKDLMHGLITLMLDARVEDIEDGQQLIRSVNLLVVRVLEKSDQTNILSALLVLLQDSLTTSSGSPMFSELVMKCLWRMIRFLPETINSINLDRILLDVHNFMKVFPKEKLKQLKSDVPHRTLKTLLHTLCKLTGAKILDHMSMIENKNDSELEAHLRRVVKHSGNFSGMKSDRGTEKGQDDRMSKAKVSDILSEIFKKIGSKENTKEGLTELYEYKQNYSDADLEPFLRNTSQFFQSYVERGLRMIESEREGKGRIQPSSTGTNPERLKWNSTQKFKLPLNGEEMKPAVYYERLKILRQRQGLENNSRGDSGLMRPITSLLSKPSVASSTDMLQSKLSQLKESRESHFQQEQSHSHSPTRCSSPSANLDDLKKRLERIKSNRQ</sequence>
<protein>
    <submittedName>
        <fullName evidence="17">Cytoskeleton associated protein 5</fullName>
    </submittedName>
</protein>
<dbReference type="SMART" id="SM01349">
    <property type="entry name" value="TOG"/>
    <property type="match status" value="5"/>
</dbReference>
<feature type="region of interest" description="Disordered" evidence="15">
    <location>
        <begin position="243"/>
        <end position="264"/>
    </location>
</feature>
<evidence type="ECO:0000256" key="10">
    <source>
        <dbReference type="ARBA" id="ARBA00023212"/>
    </source>
</evidence>
<feature type="domain" description="TOG" evidence="16">
    <location>
        <begin position="816"/>
        <end position="1048"/>
    </location>
</feature>
<evidence type="ECO:0000256" key="7">
    <source>
        <dbReference type="ARBA" id="ARBA00022737"/>
    </source>
</evidence>
<dbReference type="GO" id="GO:0007051">
    <property type="term" value="P:spindle organization"/>
    <property type="evidence" value="ECO:0007669"/>
    <property type="project" value="InterPro"/>
</dbReference>
<evidence type="ECO:0000256" key="15">
    <source>
        <dbReference type="SAM" id="MobiDB-lite"/>
    </source>
</evidence>
<evidence type="ECO:0000259" key="16">
    <source>
        <dbReference type="SMART" id="SM01349"/>
    </source>
</evidence>
<dbReference type="InterPro" id="IPR021133">
    <property type="entry name" value="HEAT_type_2"/>
</dbReference>
<evidence type="ECO:0000256" key="5">
    <source>
        <dbReference type="ARBA" id="ARBA00022490"/>
    </source>
</evidence>
<feature type="region of interest" description="Disordered" evidence="15">
    <location>
        <begin position="1390"/>
        <end position="1446"/>
    </location>
</feature>
<dbReference type="Pfam" id="PF21041">
    <property type="entry name" value="XMAP215_CLASP_TOG"/>
    <property type="match status" value="5"/>
</dbReference>
<dbReference type="FunFam" id="1.25.10.10:FF:000068">
    <property type="entry name" value="cytoskeleton-associated protein 5 isoform X1"/>
    <property type="match status" value="1"/>
</dbReference>
<dbReference type="GO" id="GO:0051301">
    <property type="term" value="P:cell division"/>
    <property type="evidence" value="ECO:0007669"/>
    <property type="project" value="UniProtKB-KW"/>
</dbReference>
<dbReference type="Gene3D" id="1.25.10.10">
    <property type="entry name" value="Leucine-rich Repeat Variant"/>
    <property type="match status" value="5"/>
</dbReference>
<keyword evidence="4" id="KW-0158">Chromosome</keyword>
<evidence type="ECO:0000256" key="12">
    <source>
        <dbReference type="ARBA" id="ARBA00023328"/>
    </source>
</evidence>
<dbReference type="Ensembl" id="ENSSTUT00000067155.1">
    <property type="protein sequence ID" value="ENSSTUP00000063644.1"/>
    <property type="gene ID" value="ENSSTUG00000027275.1"/>
</dbReference>
<evidence type="ECO:0000313" key="18">
    <source>
        <dbReference type="Proteomes" id="UP000472277"/>
    </source>
</evidence>
<comment type="similarity">
    <text evidence="13">Belongs to the TOG/XMAP215 family.</text>
</comment>
<dbReference type="FunFam" id="1.25.10.10:FF:000019">
    <property type="entry name" value="Cytoskeleton-associated protein 5"/>
    <property type="match status" value="1"/>
</dbReference>
<dbReference type="GO" id="GO:0005813">
    <property type="term" value="C:centrosome"/>
    <property type="evidence" value="ECO:0007669"/>
    <property type="project" value="UniProtKB-SubCell"/>
</dbReference>
<keyword evidence="18" id="KW-1185">Reference proteome</keyword>
<keyword evidence="5" id="KW-0963">Cytoplasm</keyword>
<dbReference type="GO" id="GO:0030951">
    <property type="term" value="P:establishment or maintenance of microtubule cytoskeleton polarity"/>
    <property type="evidence" value="ECO:0007669"/>
    <property type="project" value="InterPro"/>
</dbReference>
<evidence type="ECO:0000256" key="1">
    <source>
        <dbReference type="ARBA" id="ARBA00004300"/>
    </source>
</evidence>
<dbReference type="InterPro" id="IPR045110">
    <property type="entry name" value="XMAP215"/>
</dbReference>
<dbReference type="PANTHER" id="PTHR12609">
    <property type="entry name" value="MICROTUBULE ASSOCIATED PROTEIN XMAP215"/>
    <property type="match status" value="1"/>
</dbReference>
<feature type="compositionally biased region" description="Basic and acidic residues" evidence="15">
    <location>
        <begin position="1717"/>
        <end position="1731"/>
    </location>
</feature>
<keyword evidence="9" id="KW-0995">Kinetochore</keyword>
<dbReference type="GO" id="GO:0051010">
    <property type="term" value="F:microtubule plus-end binding"/>
    <property type="evidence" value="ECO:0007669"/>
    <property type="project" value="InterPro"/>
</dbReference>
<feature type="compositionally biased region" description="Basic and acidic residues" evidence="15">
    <location>
        <begin position="1886"/>
        <end position="1895"/>
    </location>
</feature>